<accession>W6XQR9</accession>
<dbReference type="GeneID" id="19146531"/>
<feature type="compositionally biased region" description="Low complexity" evidence="1">
    <location>
        <begin position="49"/>
        <end position="63"/>
    </location>
</feature>
<feature type="compositionally biased region" description="Pro residues" evidence="1">
    <location>
        <begin position="100"/>
        <end position="109"/>
    </location>
</feature>
<dbReference type="eggNOG" id="ENOG502SQFV">
    <property type="taxonomic scope" value="Eukaryota"/>
</dbReference>
<dbReference type="EMBL" id="KI964730">
    <property type="protein sequence ID" value="EUC29767.1"/>
    <property type="molecule type" value="Genomic_DNA"/>
</dbReference>
<dbReference type="AlphaFoldDB" id="W6XQR9"/>
<dbReference type="OrthoDB" id="5418203at2759"/>
<name>W6XQR9_COCC2</name>
<dbReference type="KEGG" id="bze:COCCADRAFT_29212"/>
<evidence type="ECO:0000313" key="2">
    <source>
        <dbReference type="EMBL" id="EUC29767.1"/>
    </source>
</evidence>
<dbReference type="RefSeq" id="XP_007715919.1">
    <property type="nucleotide sequence ID" value="XM_007717729.1"/>
</dbReference>
<dbReference type="Proteomes" id="UP000053841">
    <property type="component" value="Unassembled WGS sequence"/>
</dbReference>
<reference evidence="2 3" key="1">
    <citation type="journal article" date="2013" name="PLoS Genet.">
        <title>Comparative genome structure, secondary metabolite, and effector coding capacity across Cochliobolus pathogens.</title>
        <authorList>
            <person name="Condon B.J."/>
            <person name="Leng Y."/>
            <person name="Wu D."/>
            <person name="Bushley K.E."/>
            <person name="Ohm R.A."/>
            <person name="Otillar R."/>
            <person name="Martin J."/>
            <person name="Schackwitz W."/>
            <person name="Grimwood J."/>
            <person name="MohdZainudin N."/>
            <person name="Xue C."/>
            <person name="Wang R."/>
            <person name="Manning V.A."/>
            <person name="Dhillon B."/>
            <person name="Tu Z.J."/>
            <person name="Steffenson B.J."/>
            <person name="Salamov A."/>
            <person name="Sun H."/>
            <person name="Lowry S."/>
            <person name="LaButti K."/>
            <person name="Han J."/>
            <person name="Copeland A."/>
            <person name="Lindquist E."/>
            <person name="Barry K."/>
            <person name="Schmutz J."/>
            <person name="Baker S.E."/>
            <person name="Ciuffetti L.M."/>
            <person name="Grigoriev I.V."/>
            <person name="Zhong S."/>
            <person name="Turgeon B.G."/>
        </authorList>
    </citation>
    <scope>NUCLEOTIDE SEQUENCE [LARGE SCALE GENOMIC DNA]</scope>
    <source>
        <strain evidence="2 3">26-R-13</strain>
    </source>
</reference>
<feature type="compositionally biased region" description="Polar residues" evidence="1">
    <location>
        <begin position="68"/>
        <end position="81"/>
    </location>
</feature>
<protein>
    <submittedName>
        <fullName evidence="2">Uncharacterized protein</fullName>
    </submittedName>
</protein>
<dbReference type="HOGENOM" id="CLU_087700_1_0_1"/>
<keyword evidence="3" id="KW-1185">Reference proteome</keyword>
<feature type="region of interest" description="Disordered" evidence="1">
    <location>
        <begin position="1"/>
        <end position="209"/>
    </location>
</feature>
<feature type="compositionally biased region" description="Basic and acidic residues" evidence="1">
    <location>
        <begin position="165"/>
        <end position="209"/>
    </location>
</feature>
<organism evidence="2 3">
    <name type="scientific">Cochliobolus carbonum (strain 26-R-13)</name>
    <name type="common">Maize leaf spot fungus</name>
    <name type="synonym">Bipolaris zeicola</name>
    <dbReference type="NCBI Taxonomy" id="930089"/>
    <lineage>
        <taxon>Eukaryota</taxon>
        <taxon>Fungi</taxon>
        <taxon>Dikarya</taxon>
        <taxon>Ascomycota</taxon>
        <taxon>Pezizomycotina</taxon>
        <taxon>Dothideomycetes</taxon>
        <taxon>Pleosporomycetidae</taxon>
        <taxon>Pleosporales</taxon>
        <taxon>Pleosporineae</taxon>
        <taxon>Pleosporaceae</taxon>
        <taxon>Bipolaris</taxon>
    </lineage>
</organism>
<evidence type="ECO:0000313" key="3">
    <source>
        <dbReference type="Proteomes" id="UP000053841"/>
    </source>
</evidence>
<evidence type="ECO:0000256" key="1">
    <source>
        <dbReference type="SAM" id="MobiDB-lite"/>
    </source>
</evidence>
<proteinExistence type="predicted"/>
<sequence>MAPIHKTPSEEEIAKTLGNLKLSPSHPEKPLKKPKSKPVADSWDDDDALSSSDTETETSNSTTKKGKASQQDPQDGKSSPQDALKPLSTTSSHTDDTDVPPNPPPPTPASPTQFEYPHGDNVGYSIGSDGPRSRNSPASPDKRPEKTTAVAGRMIAGALGVRAPRRTEEEREYDRVMREKERKRRTEEKEREKREAEAREARKKAVWDD</sequence>
<gene>
    <name evidence="2" type="ORF">COCCADRAFT_29212</name>
</gene>